<dbReference type="SMART" id="SM01248">
    <property type="entry name" value="KaiB"/>
    <property type="match status" value="1"/>
</dbReference>
<dbReference type="RefSeq" id="WP_231811794.1">
    <property type="nucleotide sequence ID" value="NZ_JAJOZR010000001.1"/>
</dbReference>
<protein>
    <submittedName>
        <fullName evidence="2">Circadian clock KaiB family protein</fullName>
    </submittedName>
</protein>
<dbReference type="InterPro" id="IPR039022">
    <property type="entry name" value="KaiB-like"/>
</dbReference>
<sequence length="92" mass="9797">MSAPVHFRLYVAGTAPHSQRAAANLRAFCAAHLGDRHEIEVIDLFGDPLRALTDKVLLTPTLVVNNAGSIRRIVGDLSETSMLLDFVGGGAT</sequence>
<dbReference type="GO" id="GO:0048511">
    <property type="term" value="P:rhythmic process"/>
    <property type="evidence" value="ECO:0007669"/>
    <property type="project" value="InterPro"/>
</dbReference>
<dbReference type="PANTHER" id="PTHR41709:SF2">
    <property type="entry name" value="CIRCADIAN CLOCK PROTEIN KAIB2"/>
    <property type="match status" value="1"/>
</dbReference>
<dbReference type="Pfam" id="PF07689">
    <property type="entry name" value="KaiB"/>
    <property type="match status" value="1"/>
</dbReference>
<evidence type="ECO:0000313" key="3">
    <source>
        <dbReference type="Proteomes" id="UP001139089"/>
    </source>
</evidence>
<comment type="caution">
    <text evidence="2">The sequence shown here is derived from an EMBL/GenBank/DDBJ whole genome shotgun (WGS) entry which is preliminary data.</text>
</comment>
<dbReference type="Gene3D" id="3.40.30.10">
    <property type="entry name" value="Glutaredoxin"/>
    <property type="match status" value="1"/>
</dbReference>
<proteinExistence type="predicted"/>
<dbReference type="CDD" id="cd02978">
    <property type="entry name" value="KaiB_like"/>
    <property type="match status" value="1"/>
</dbReference>
<feature type="domain" description="KaiB" evidence="1">
    <location>
        <begin position="8"/>
        <end position="89"/>
    </location>
</feature>
<dbReference type="Proteomes" id="UP001139089">
    <property type="component" value="Unassembled WGS sequence"/>
</dbReference>
<gene>
    <name evidence="2" type="ORF">LRX75_03155</name>
</gene>
<dbReference type="SUPFAM" id="SSF52833">
    <property type="entry name" value="Thioredoxin-like"/>
    <property type="match status" value="1"/>
</dbReference>
<dbReference type="EMBL" id="JAJOZR010000001">
    <property type="protein sequence ID" value="MCD7108034.1"/>
    <property type="molecule type" value="Genomic_DNA"/>
</dbReference>
<accession>A0A9X1NQU2</accession>
<evidence type="ECO:0000259" key="1">
    <source>
        <dbReference type="SMART" id="SM01248"/>
    </source>
</evidence>
<keyword evidence="3" id="KW-1185">Reference proteome</keyword>
<dbReference type="InterPro" id="IPR036249">
    <property type="entry name" value="Thioredoxin-like_sf"/>
</dbReference>
<name>A0A9X1NQU2_9HYPH</name>
<reference evidence="2" key="1">
    <citation type="submission" date="2021-12" db="EMBL/GenBank/DDBJ databases">
        <authorList>
            <person name="Li Y."/>
        </authorList>
    </citation>
    <scope>NUCLEOTIDE SEQUENCE</scope>
    <source>
        <strain evidence="2">DKSPLA3</strain>
    </source>
</reference>
<evidence type="ECO:0000313" key="2">
    <source>
        <dbReference type="EMBL" id="MCD7108034.1"/>
    </source>
</evidence>
<organism evidence="2 3">
    <name type="scientific">Rhizobium quercicola</name>
    <dbReference type="NCBI Taxonomy" id="2901226"/>
    <lineage>
        <taxon>Bacteria</taxon>
        <taxon>Pseudomonadati</taxon>
        <taxon>Pseudomonadota</taxon>
        <taxon>Alphaproteobacteria</taxon>
        <taxon>Hyphomicrobiales</taxon>
        <taxon>Rhizobiaceae</taxon>
        <taxon>Rhizobium/Agrobacterium group</taxon>
        <taxon>Rhizobium</taxon>
    </lineage>
</organism>
<dbReference type="AlphaFoldDB" id="A0A9X1NQU2"/>
<dbReference type="InterPro" id="IPR011649">
    <property type="entry name" value="KaiB_domain"/>
</dbReference>
<dbReference type="PANTHER" id="PTHR41709">
    <property type="entry name" value="KAIB-LIKE PROTEIN 1"/>
    <property type="match status" value="1"/>
</dbReference>